<evidence type="ECO:0000256" key="1">
    <source>
        <dbReference type="ARBA" id="ARBA00004141"/>
    </source>
</evidence>
<protein>
    <submittedName>
        <fullName evidence="7">Cleft lip and palate transmembrane protein 1 like protein</fullName>
    </submittedName>
</protein>
<evidence type="ECO:0000313" key="7">
    <source>
        <dbReference type="EMBL" id="KAJ7383980.1"/>
    </source>
</evidence>
<organism evidence="7 8">
    <name type="scientific">Desmophyllum pertusum</name>
    <dbReference type="NCBI Taxonomy" id="174260"/>
    <lineage>
        <taxon>Eukaryota</taxon>
        <taxon>Metazoa</taxon>
        <taxon>Cnidaria</taxon>
        <taxon>Anthozoa</taxon>
        <taxon>Hexacorallia</taxon>
        <taxon>Scleractinia</taxon>
        <taxon>Caryophylliina</taxon>
        <taxon>Caryophylliidae</taxon>
        <taxon>Desmophyllum</taxon>
    </lineage>
</organism>
<sequence length="269" mass="30729">MASTERSDEAVCERSEQQSDGQLQNGTAGNNGQQNDQPQPQQQQGSMWKSLLVRMFIFWVISQLFRGRGQQQSTTTNTFASTNVFKTDEKMELWVYLAEEEYFTDFNNTEKLIWHEKAMKFGNWTDGPQMDGSRLHSTTIQASERLQNNGTLYAHVYVTKHGKSPDPMHPMFNRLAVVNRTLLLTVFRKKRVHKTVNLLTGVTDAHPDTVQVQAPDSKKPAEIISYWHPNLTINLMDDQTPWVEGSVPQPMDEFLILKTSLADTFLSCT</sequence>
<keyword evidence="8" id="KW-1185">Reference proteome</keyword>
<accession>A0A9W9ZMD9</accession>
<dbReference type="GO" id="GO:0016020">
    <property type="term" value="C:membrane"/>
    <property type="evidence" value="ECO:0007669"/>
    <property type="project" value="UniProtKB-SubCell"/>
</dbReference>
<evidence type="ECO:0000256" key="2">
    <source>
        <dbReference type="ARBA" id="ARBA00009310"/>
    </source>
</evidence>
<evidence type="ECO:0000256" key="5">
    <source>
        <dbReference type="ARBA" id="ARBA00023136"/>
    </source>
</evidence>
<keyword evidence="4" id="KW-1133">Transmembrane helix</keyword>
<dbReference type="AlphaFoldDB" id="A0A9W9ZMD9"/>
<feature type="region of interest" description="Disordered" evidence="6">
    <location>
        <begin position="1"/>
        <end position="45"/>
    </location>
</feature>
<evidence type="ECO:0000256" key="6">
    <source>
        <dbReference type="SAM" id="MobiDB-lite"/>
    </source>
</evidence>
<keyword evidence="5" id="KW-0472">Membrane</keyword>
<comment type="subcellular location">
    <subcellularLocation>
        <location evidence="1">Membrane</location>
        <topology evidence="1">Multi-pass membrane protein</topology>
    </subcellularLocation>
</comment>
<dbReference type="EMBL" id="MU825892">
    <property type="protein sequence ID" value="KAJ7383980.1"/>
    <property type="molecule type" value="Genomic_DNA"/>
</dbReference>
<comment type="caution">
    <text evidence="7">The sequence shown here is derived from an EMBL/GenBank/DDBJ whole genome shotgun (WGS) entry which is preliminary data.</text>
</comment>
<dbReference type="GO" id="GO:0012505">
    <property type="term" value="C:endomembrane system"/>
    <property type="evidence" value="ECO:0007669"/>
    <property type="project" value="TreeGrafter"/>
</dbReference>
<dbReference type="PANTHER" id="PTHR21347">
    <property type="entry name" value="CLEFT LIP AND PALATE ASSOCIATED TRANSMEMBRANE PROTEIN-RELATED"/>
    <property type="match status" value="1"/>
</dbReference>
<feature type="compositionally biased region" description="Low complexity" evidence="6">
    <location>
        <begin position="21"/>
        <end position="45"/>
    </location>
</feature>
<dbReference type="OrthoDB" id="378564at2759"/>
<dbReference type="InterPro" id="IPR008429">
    <property type="entry name" value="CLPTM1"/>
</dbReference>
<comment type="similarity">
    <text evidence="2">Belongs to the CLPTM1 family.</text>
</comment>
<evidence type="ECO:0000256" key="3">
    <source>
        <dbReference type="ARBA" id="ARBA00022692"/>
    </source>
</evidence>
<reference evidence="7" key="1">
    <citation type="submission" date="2023-01" db="EMBL/GenBank/DDBJ databases">
        <title>Genome assembly of the deep-sea coral Lophelia pertusa.</title>
        <authorList>
            <person name="Herrera S."/>
            <person name="Cordes E."/>
        </authorList>
    </citation>
    <scope>NUCLEOTIDE SEQUENCE</scope>
    <source>
        <strain evidence="7">USNM1676648</strain>
        <tissue evidence="7">Polyp</tissue>
    </source>
</reference>
<dbReference type="Pfam" id="PF05602">
    <property type="entry name" value="CLPTM1"/>
    <property type="match status" value="1"/>
</dbReference>
<name>A0A9W9ZMD9_9CNID</name>
<evidence type="ECO:0000256" key="4">
    <source>
        <dbReference type="ARBA" id="ARBA00022989"/>
    </source>
</evidence>
<keyword evidence="3 7" id="KW-0812">Transmembrane</keyword>
<dbReference type="PANTHER" id="PTHR21347:SF14">
    <property type="entry name" value="LIPID SCRAMBLASE CLPTM1-RELATED"/>
    <property type="match status" value="1"/>
</dbReference>
<dbReference type="Proteomes" id="UP001163046">
    <property type="component" value="Unassembled WGS sequence"/>
</dbReference>
<proteinExistence type="inferred from homology"/>
<evidence type="ECO:0000313" key="8">
    <source>
        <dbReference type="Proteomes" id="UP001163046"/>
    </source>
</evidence>
<feature type="compositionally biased region" description="Basic and acidic residues" evidence="6">
    <location>
        <begin position="1"/>
        <end position="17"/>
    </location>
</feature>
<gene>
    <name evidence="7" type="primary">CLPTM1_5</name>
    <name evidence="7" type="ORF">OS493_024671</name>
</gene>